<dbReference type="PANTHER" id="PTHR35175">
    <property type="entry name" value="DUF1289 DOMAIN-CONTAINING PROTEIN"/>
    <property type="match status" value="1"/>
</dbReference>
<organism evidence="1 2">
    <name type="scientific">Paraburkholderia sabiae</name>
    <dbReference type="NCBI Taxonomy" id="273251"/>
    <lineage>
        <taxon>Bacteria</taxon>
        <taxon>Pseudomonadati</taxon>
        <taxon>Pseudomonadota</taxon>
        <taxon>Betaproteobacteria</taxon>
        <taxon>Burkholderiales</taxon>
        <taxon>Burkholderiaceae</taxon>
        <taxon>Paraburkholderia</taxon>
    </lineage>
</organism>
<name>A0ABU9QQX7_9BURK</name>
<accession>A0ABU9QQX7</accession>
<evidence type="ECO:0000313" key="2">
    <source>
        <dbReference type="Proteomes" id="UP001494588"/>
    </source>
</evidence>
<reference evidence="1 2" key="1">
    <citation type="submission" date="2024-01" db="EMBL/GenBank/DDBJ databases">
        <title>The diversity of rhizobia nodulating Mimosa spp. in eleven states of Brazil covering several biomes is determined by host plant, location, and edaphic factors.</title>
        <authorList>
            <person name="Rouws L."/>
            <person name="Barauna A."/>
            <person name="Beukes C."/>
            <person name="De Faria S.M."/>
            <person name="Gross E."/>
            <person name="Dos Reis Junior F.B."/>
            <person name="Simon M."/>
            <person name="Maluk M."/>
            <person name="Odee D.W."/>
            <person name="Kenicer G."/>
            <person name="Young J.P.W."/>
            <person name="Reis V.M."/>
            <person name="Zilli J."/>
            <person name="James E.K."/>
        </authorList>
    </citation>
    <scope>NUCLEOTIDE SEQUENCE [LARGE SCALE GENOMIC DNA]</scope>
    <source>
        <strain evidence="1 2">JPY77</strain>
    </source>
</reference>
<dbReference type="Proteomes" id="UP001494588">
    <property type="component" value="Unassembled WGS sequence"/>
</dbReference>
<dbReference type="EMBL" id="JAZHGC010000061">
    <property type="protein sequence ID" value="MEM5291846.1"/>
    <property type="molecule type" value="Genomic_DNA"/>
</dbReference>
<protein>
    <submittedName>
        <fullName evidence="1">DUF1289 domain-containing protein</fullName>
    </submittedName>
</protein>
<evidence type="ECO:0000313" key="1">
    <source>
        <dbReference type="EMBL" id="MEM5291846.1"/>
    </source>
</evidence>
<dbReference type="RefSeq" id="WP_201650522.1">
    <property type="nucleotide sequence ID" value="NZ_CAJHCS010000008.1"/>
</dbReference>
<proteinExistence type="predicted"/>
<dbReference type="InterPro" id="IPR010710">
    <property type="entry name" value="DUF1289"/>
</dbReference>
<dbReference type="PANTHER" id="PTHR35175:SF2">
    <property type="entry name" value="DUF1289 DOMAIN-CONTAINING PROTEIN"/>
    <property type="match status" value="1"/>
</dbReference>
<gene>
    <name evidence="1" type="ORF">V4C55_39655</name>
</gene>
<keyword evidence="2" id="KW-1185">Reference proteome</keyword>
<sequence>MIRSDAIIDPCINICRMDLNGRFCQGCWRTLREIGIWDQLTDQQKAEVAAAVERRRPTFACRVTPRRDSTVLKNGLPE</sequence>
<dbReference type="Pfam" id="PF06945">
    <property type="entry name" value="DUF1289"/>
    <property type="match status" value="1"/>
</dbReference>
<comment type="caution">
    <text evidence="1">The sequence shown here is derived from an EMBL/GenBank/DDBJ whole genome shotgun (WGS) entry which is preliminary data.</text>
</comment>